<evidence type="ECO:0000313" key="3">
    <source>
        <dbReference type="Proteomes" id="UP001626550"/>
    </source>
</evidence>
<gene>
    <name evidence="2" type="ORF">Ciccas_003220</name>
</gene>
<sequence length="127" mass="14622">MDGISLLCGVMVSGRGEVRCGGEEVAFHSDERRIPVEEKKEGSKDGETKTVGEEAKQCRIKDQDFSAEFSYGSWVVQRKWCERPPQLQPLVSHYKIPSEERKQFDAEIQDWMAYPVCWRSVWNTPLP</sequence>
<name>A0ABD2QI79_9PLAT</name>
<evidence type="ECO:0000313" key="2">
    <source>
        <dbReference type="EMBL" id="KAL3318111.1"/>
    </source>
</evidence>
<dbReference type="Proteomes" id="UP001626550">
    <property type="component" value="Unassembled WGS sequence"/>
</dbReference>
<accession>A0ABD2QI79</accession>
<feature type="region of interest" description="Disordered" evidence="1">
    <location>
        <begin position="36"/>
        <end position="55"/>
    </location>
</feature>
<protein>
    <submittedName>
        <fullName evidence="2">Uncharacterized protein</fullName>
    </submittedName>
</protein>
<organism evidence="2 3">
    <name type="scientific">Cichlidogyrus casuarinus</name>
    <dbReference type="NCBI Taxonomy" id="1844966"/>
    <lineage>
        <taxon>Eukaryota</taxon>
        <taxon>Metazoa</taxon>
        <taxon>Spiralia</taxon>
        <taxon>Lophotrochozoa</taxon>
        <taxon>Platyhelminthes</taxon>
        <taxon>Monogenea</taxon>
        <taxon>Monopisthocotylea</taxon>
        <taxon>Dactylogyridea</taxon>
        <taxon>Ancyrocephalidae</taxon>
        <taxon>Cichlidogyrus</taxon>
    </lineage>
</organism>
<keyword evidence="3" id="KW-1185">Reference proteome</keyword>
<comment type="caution">
    <text evidence="2">The sequence shown here is derived from an EMBL/GenBank/DDBJ whole genome shotgun (WGS) entry which is preliminary data.</text>
</comment>
<proteinExistence type="predicted"/>
<evidence type="ECO:0000256" key="1">
    <source>
        <dbReference type="SAM" id="MobiDB-lite"/>
    </source>
</evidence>
<dbReference type="AlphaFoldDB" id="A0ABD2QI79"/>
<reference evidence="2 3" key="1">
    <citation type="submission" date="2024-11" db="EMBL/GenBank/DDBJ databases">
        <title>Adaptive evolution of stress response genes in parasites aligns with host niche diversity.</title>
        <authorList>
            <person name="Hahn C."/>
            <person name="Resl P."/>
        </authorList>
    </citation>
    <scope>NUCLEOTIDE SEQUENCE [LARGE SCALE GENOMIC DNA]</scope>
    <source>
        <strain evidence="2">EGGRZ-B1_66</strain>
        <tissue evidence="2">Body</tissue>
    </source>
</reference>
<dbReference type="EMBL" id="JBJKFK010000285">
    <property type="protein sequence ID" value="KAL3318111.1"/>
    <property type="molecule type" value="Genomic_DNA"/>
</dbReference>